<evidence type="ECO:0000256" key="6">
    <source>
        <dbReference type="ARBA" id="ARBA00022822"/>
    </source>
</evidence>
<dbReference type="GO" id="GO:0004425">
    <property type="term" value="F:indole-3-glycerol-phosphate synthase activity"/>
    <property type="evidence" value="ECO:0007669"/>
    <property type="project" value="UniProtKB-UniRule"/>
</dbReference>
<evidence type="ECO:0000256" key="9">
    <source>
        <dbReference type="HAMAP-Rule" id="MF_00134"/>
    </source>
</evidence>
<evidence type="ECO:0000256" key="7">
    <source>
        <dbReference type="ARBA" id="ARBA00023141"/>
    </source>
</evidence>
<dbReference type="Pfam" id="PF00218">
    <property type="entry name" value="IGPS"/>
    <property type="match status" value="1"/>
</dbReference>
<evidence type="ECO:0000256" key="2">
    <source>
        <dbReference type="ARBA" id="ARBA00004696"/>
    </source>
</evidence>
<evidence type="ECO:0000313" key="12">
    <source>
        <dbReference type="Proteomes" id="UP000661435"/>
    </source>
</evidence>
<evidence type="ECO:0000256" key="1">
    <source>
        <dbReference type="ARBA" id="ARBA00001633"/>
    </source>
</evidence>
<dbReference type="GO" id="GO:0000162">
    <property type="term" value="P:L-tryptophan biosynthetic process"/>
    <property type="evidence" value="ECO:0007669"/>
    <property type="project" value="UniProtKB-UniRule"/>
</dbReference>
<keyword evidence="7 9" id="KW-0057">Aromatic amino acid biosynthesis</keyword>
<dbReference type="EMBL" id="JACOPP010000004">
    <property type="protein sequence ID" value="MBC5733093.1"/>
    <property type="molecule type" value="Genomic_DNA"/>
</dbReference>
<dbReference type="PANTHER" id="PTHR22854">
    <property type="entry name" value="TRYPTOPHAN BIOSYNTHESIS PROTEIN"/>
    <property type="match status" value="1"/>
</dbReference>
<dbReference type="InterPro" id="IPR013798">
    <property type="entry name" value="Indole-3-glycerol_P_synth_dom"/>
</dbReference>
<dbReference type="InterPro" id="IPR011060">
    <property type="entry name" value="RibuloseP-bd_barrel"/>
</dbReference>
<evidence type="ECO:0000313" key="11">
    <source>
        <dbReference type="EMBL" id="MBC5733093.1"/>
    </source>
</evidence>
<name>A0A8J6J3H8_9FIRM</name>
<keyword evidence="6 9" id="KW-0822">Tryptophan biosynthesis</keyword>
<comment type="caution">
    <text evidence="11">The sequence shown here is derived from an EMBL/GenBank/DDBJ whole genome shotgun (WGS) entry which is preliminary data.</text>
</comment>
<sequence>MAATILQAIAAHARERVAAAEEETSLDALQAQCRALGRAHGSPFRSALETPGLSFLCEVKKASPSKGVIAPDFPYRDIARDYQAAGADAISCLTEPKWFLGSDQIFREIRGAVSLPMLRKDFTVDEYQLYQARLMGADCVLLICALLDTDELARYLGICEELGLDALAEAHDAWEIASAVSAGAKIIGVNNRNLKDFSVDFSNAARLRDQIPPGVLYVAESGVRAPEDVSALKRIGADAVLVGEALMRAPDRGAMLSALREAAR</sequence>
<dbReference type="AlphaFoldDB" id="A0A8J6J3H8"/>
<keyword evidence="12" id="KW-1185">Reference proteome</keyword>
<dbReference type="FunFam" id="3.20.20.70:FF:000024">
    <property type="entry name" value="Indole-3-glycerol phosphate synthase"/>
    <property type="match status" value="1"/>
</dbReference>
<organism evidence="11 12">
    <name type="scientific">Lawsonibacter hominis</name>
    <dbReference type="NCBI Taxonomy" id="2763053"/>
    <lineage>
        <taxon>Bacteria</taxon>
        <taxon>Bacillati</taxon>
        <taxon>Bacillota</taxon>
        <taxon>Clostridia</taxon>
        <taxon>Eubacteriales</taxon>
        <taxon>Oscillospiraceae</taxon>
        <taxon>Lawsonibacter</taxon>
    </lineage>
</organism>
<dbReference type="Gene3D" id="3.20.20.70">
    <property type="entry name" value="Aldolase class I"/>
    <property type="match status" value="1"/>
</dbReference>
<keyword evidence="8 9" id="KW-0456">Lyase</keyword>
<dbReference type="HAMAP" id="MF_00134_B">
    <property type="entry name" value="IGPS_B"/>
    <property type="match status" value="1"/>
</dbReference>
<dbReference type="RefSeq" id="WP_186906983.1">
    <property type="nucleotide sequence ID" value="NZ_JACOPP010000004.1"/>
</dbReference>
<evidence type="ECO:0000256" key="5">
    <source>
        <dbReference type="ARBA" id="ARBA00022793"/>
    </source>
</evidence>
<dbReference type="InterPro" id="IPR001468">
    <property type="entry name" value="Indole-3-GlycerolPSynthase_CS"/>
</dbReference>
<feature type="domain" description="Indole-3-glycerol phosphate synthase" evidence="10">
    <location>
        <begin position="6"/>
        <end position="257"/>
    </location>
</feature>
<dbReference type="NCBIfam" id="NF001377">
    <property type="entry name" value="PRK00278.2-4"/>
    <property type="match status" value="1"/>
</dbReference>
<evidence type="ECO:0000259" key="10">
    <source>
        <dbReference type="Pfam" id="PF00218"/>
    </source>
</evidence>
<evidence type="ECO:0000256" key="8">
    <source>
        <dbReference type="ARBA" id="ARBA00023239"/>
    </source>
</evidence>
<evidence type="ECO:0000256" key="3">
    <source>
        <dbReference type="ARBA" id="ARBA00008737"/>
    </source>
</evidence>
<reference evidence="11" key="1">
    <citation type="submission" date="2020-08" db="EMBL/GenBank/DDBJ databases">
        <title>Genome public.</title>
        <authorList>
            <person name="Liu C."/>
            <person name="Sun Q."/>
        </authorList>
    </citation>
    <scope>NUCLEOTIDE SEQUENCE</scope>
    <source>
        <strain evidence="11">NSJ-51</strain>
    </source>
</reference>
<protein>
    <recommendedName>
        <fullName evidence="9">Indole-3-glycerol phosphate synthase</fullName>
        <shortName evidence="9">IGPS</shortName>
        <ecNumber evidence="9">4.1.1.48</ecNumber>
    </recommendedName>
</protein>
<gene>
    <name evidence="9 11" type="primary">trpC</name>
    <name evidence="11" type="ORF">H8S57_05050</name>
</gene>
<dbReference type="PROSITE" id="PS00614">
    <property type="entry name" value="IGPS"/>
    <property type="match status" value="1"/>
</dbReference>
<evidence type="ECO:0000256" key="4">
    <source>
        <dbReference type="ARBA" id="ARBA00022605"/>
    </source>
</evidence>
<dbReference type="PANTHER" id="PTHR22854:SF2">
    <property type="entry name" value="INDOLE-3-GLYCEROL-PHOSPHATE SYNTHASE"/>
    <property type="match status" value="1"/>
</dbReference>
<keyword evidence="4 9" id="KW-0028">Amino-acid biosynthesis</keyword>
<dbReference type="CDD" id="cd00331">
    <property type="entry name" value="IGPS"/>
    <property type="match status" value="1"/>
</dbReference>
<dbReference type="EC" id="4.1.1.48" evidence="9"/>
<dbReference type="InterPro" id="IPR013785">
    <property type="entry name" value="Aldolase_TIM"/>
</dbReference>
<dbReference type="Proteomes" id="UP000661435">
    <property type="component" value="Unassembled WGS sequence"/>
</dbReference>
<keyword evidence="5 9" id="KW-0210">Decarboxylase</keyword>
<dbReference type="SUPFAM" id="SSF51366">
    <property type="entry name" value="Ribulose-phoshate binding barrel"/>
    <property type="match status" value="1"/>
</dbReference>
<proteinExistence type="inferred from homology"/>
<comment type="catalytic activity">
    <reaction evidence="1 9">
        <text>1-(2-carboxyphenylamino)-1-deoxy-D-ribulose 5-phosphate + H(+) = (1S,2R)-1-C-(indol-3-yl)glycerol 3-phosphate + CO2 + H2O</text>
        <dbReference type="Rhea" id="RHEA:23476"/>
        <dbReference type="ChEBI" id="CHEBI:15377"/>
        <dbReference type="ChEBI" id="CHEBI:15378"/>
        <dbReference type="ChEBI" id="CHEBI:16526"/>
        <dbReference type="ChEBI" id="CHEBI:58613"/>
        <dbReference type="ChEBI" id="CHEBI:58866"/>
        <dbReference type="EC" id="4.1.1.48"/>
    </reaction>
</comment>
<dbReference type="UniPathway" id="UPA00035">
    <property type="reaction ID" value="UER00043"/>
</dbReference>
<accession>A0A8J6J3H8</accession>
<dbReference type="GO" id="GO:0004640">
    <property type="term" value="F:phosphoribosylanthranilate isomerase activity"/>
    <property type="evidence" value="ECO:0007669"/>
    <property type="project" value="TreeGrafter"/>
</dbReference>
<comment type="similarity">
    <text evidence="3 9">Belongs to the TrpC family.</text>
</comment>
<comment type="pathway">
    <text evidence="2 9">Amino-acid biosynthesis; L-tryptophan biosynthesis; L-tryptophan from chorismate: step 4/5.</text>
</comment>
<dbReference type="InterPro" id="IPR045186">
    <property type="entry name" value="Indole-3-glycerol_P_synth"/>
</dbReference>